<evidence type="ECO:0000313" key="4">
    <source>
        <dbReference type="WBParaSite" id="ALUE_0001397901-mRNA-1"/>
    </source>
</evidence>
<evidence type="ECO:0000256" key="1">
    <source>
        <dbReference type="SAM" id="Coils"/>
    </source>
</evidence>
<dbReference type="AlphaFoldDB" id="A0A9J2PXJ0"/>
<proteinExistence type="predicted"/>
<feature type="region of interest" description="Disordered" evidence="2">
    <location>
        <begin position="665"/>
        <end position="730"/>
    </location>
</feature>
<feature type="compositionally biased region" description="Basic and acidic residues" evidence="2">
    <location>
        <begin position="160"/>
        <end position="175"/>
    </location>
</feature>
<accession>A0A9J2PXJ0</accession>
<name>A0A9J2PXJ0_ASCLU</name>
<feature type="coiled-coil region" evidence="1">
    <location>
        <begin position="587"/>
        <end position="655"/>
    </location>
</feature>
<organism evidence="3 4">
    <name type="scientific">Ascaris lumbricoides</name>
    <name type="common">Giant roundworm</name>
    <dbReference type="NCBI Taxonomy" id="6252"/>
    <lineage>
        <taxon>Eukaryota</taxon>
        <taxon>Metazoa</taxon>
        <taxon>Ecdysozoa</taxon>
        <taxon>Nematoda</taxon>
        <taxon>Chromadorea</taxon>
        <taxon>Rhabditida</taxon>
        <taxon>Spirurina</taxon>
        <taxon>Ascaridomorpha</taxon>
        <taxon>Ascaridoidea</taxon>
        <taxon>Ascarididae</taxon>
        <taxon>Ascaris</taxon>
    </lineage>
</organism>
<dbReference type="Proteomes" id="UP000036681">
    <property type="component" value="Unplaced"/>
</dbReference>
<evidence type="ECO:0000256" key="2">
    <source>
        <dbReference type="SAM" id="MobiDB-lite"/>
    </source>
</evidence>
<keyword evidence="1" id="KW-0175">Coiled coil</keyword>
<dbReference type="WBParaSite" id="ALUE_0001397901-mRNA-1">
    <property type="protein sequence ID" value="ALUE_0001397901-mRNA-1"/>
    <property type="gene ID" value="ALUE_0001397901"/>
</dbReference>
<protein>
    <submittedName>
        <fullName evidence="4">Uncharacterized protein</fullName>
    </submittedName>
</protein>
<keyword evidence="3" id="KW-1185">Reference proteome</keyword>
<sequence length="730" mass="84557">MESRARKQFGSVGNLSIRGNRFLVIQNFHFFHLGMGYSAAEGSSYHKANLPTPQAGRKTTMTTTLRKTGSIGNLRAVMTPSGSTPKIGPKNRGMCNCQQMIDYAQSTQLQEQYTRNLQQQIYFLELENGYLRQSEKNLRGDEGSRLEGSPQRSSVLPVKGDIDEPERNHTGRVERNGHSEGMRVQTRDVPNATDSLEQHELRPHVVVGQAEMLQKLEEAYQRELRMEERLKQKIKEYRLIEEENERLLNRIKDAESGLSKAEESYSRDKRALMEEIVELQRRLDDLTPTLAHKESHIAKLENEKDVLVNKLRSTTNQINALQMKFEERKREEAVLSNLEAERRDEIERLTKNVRRLENELGEHKEKERSLIEEIAAGRRSLREEQLRAKKEKALTEKALEENNALIMENSHLSAQISRLEMTVEDLLKENAEKQAIEISSAEFAELREVEKSLRAELLRSEEKIKSERERAQHIESQLEEYKRMEEETREARGRMQKELDALQALSKSLSNENKSLRQQKLALNERCEELLKKGNMLTNEAASLKHEFTLLAEKNRELSEKVRLSLFAQLYIPYNYTDEIDLKEGESGSLKEQVKTLTESNHELQQKASLSQKEEDVRVFKERFETTDRQYRQILMRLERETALQNEKAREYEQLATRVRELSASLSLDTKRSSTSSRTSHLPMLHSDSITDTKATEVRPPSSVSMRQSAERRGSIERRSVSRVSYDDKS</sequence>
<feature type="coiled-coil region" evidence="1">
    <location>
        <begin position="210"/>
        <end position="547"/>
    </location>
</feature>
<reference evidence="4" key="1">
    <citation type="submission" date="2023-03" db="UniProtKB">
        <authorList>
            <consortium name="WormBaseParasite"/>
        </authorList>
    </citation>
    <scope>IDENTIFICATION</scope>
</reference>
<feature type="region of interest" description="Disordered" evidence="2">
    <location>
        <begin position="137"/>
        <end position="175"/>
    </location>
</feature>
<feature type="compositionally biased region" description="Low complexity" evidence="2">
    <location>
        <begin position="665"/>
        <end position="680"/>
    </location>
</feature>
<evidence type="ECO:0000313" key="3">
    <source>
        <dbReference type="Proteomes" id="UP000036681"/>
    </source>
</evidence>
<feature type="compositionally biased region" description="Basic and acidic residues" evidence="2">
    <location>
        <begin position="709"/>
        <end position="730"/>
    </location>
</feature>